<feature type="region of interest" description="Disordered" evidence="1">
    <location>
        <begin position="118"/>
        <end position="137"/>
    </location>
</feature>
<dbReference type="Proteomes" id="UP001634394">
    <property type="component" value="Unassembled WGS sequence"/>
</dbReference>
<dbReference type="AlphaFoldDB" id="A0ABD3VLD0"/>
<name>A0ABD3VLD0_SINWO</name>
<reference evidence="2 3" key="1">
    <citation type="submission" date="2024-11" db="EMBL/GenBank/DDBJ databases">
        <title>Chromosome-level genome assembly of the freshwater bivalve Anodonta woodiana.</title>
        <authorList>
            <person name="Chen X."/>
        </authorList>
    </citation>
    <scope>NUCLEOTIDE SEQUENCE [LARGE SCALE GENOMIC DNA]</scope>
    <source>
        <strain evidence="2">MN2024</strain>
        <tissue evidence="2">Gills</tissue>
    </source>
</reference>
<evidence type="ECO:0000256" key="1">
    <source>
        <dbReference type="SAM" id="MobiDB-lite"/>
    </source>
</evidence>
<feature type="compositionally biased region" description="Low complexity" evidence="1">
    <location>
        <begin position="252"/>
        <end position="264"/>
    </location>
</feature>
<dbReference type="EMBL" id="JBJQND010000011">
    <property type="protein sequence ID" value="KAL3861971.1"/>
    <property type="molecule type" value="Genomic_DNA"/>
</dbReference>
<comment type="caution">
    <text evidence="2">The sequence shown here is derived from an EMBL/GenBank/DDBJ whole genome shotgun (WGS) entry which is preliminary data.</text>
</comment>
<accession>A0ABD3VLD0</accession>
<organism evidence="2 3">
    <name type="scientific">Sinanodonta woodiana</name>
    <name type="common">Chinese pond mussel</name>
    <name type="synonym">Anodonta woodiana</name>
    <dbReference type="NCBI Taxonomy" id="1069815"/>
    <lineage>
        <taxon>Eukaryota</taxon>
        <taxon>Metazoa</taxon>
        <taxon>Spiralia</taxon>
        <taxon>Lophotrochozoa</taxon>
        <taxon>Mollusca</taxon>
        <taxon>Bivalvia</taxon>
        <taxon>Autobranchia</taxon>
        <taxon>Heteroconchia</taxon>
        <taxon>Palaeoheterodonta</taxon>
        <taxon>Unionida</taxon>
        <taxon>Unionoidea</taxon>
        <taxon>Unionidae</taxon>
        <taxon>Unioninae</taxon>
        <taxon>Sinanodonta</taxon>
    </lineage>
</organism>
<proteinExistence type="predicted"/>
<feature type="region of interest" description="Disordered" evidence="1">
    <location>
        <begin position="245"/>
        <end position="264"/>
    </location>
</feature>
<evidence type="ECO:0000313" key="2">
    <source>
        <dbReference type="EMBL" id="KAL3861971.1"/>
    </source>
</evidence>
<gene>
    <name evidence="2" type="ORF">ACJMK2_007977</name>
</gene>
<protein>
    <submittedName>
        <fullName evidence="2">Uncharacterized protein</fullName>
    </submittedName>
</protein>
<evidence type="ECO:0000313" key="3">
    <source>
        <dbReference type="Proteomes" id="UP001634394"/>
    </source>
</evidence>
<feature type="region of interest" description="Disordered" evidence="1">
    <location>
        <begin position="313"/>
        <end position="334"/>
    </location>
</feature>
<sequence>MNTDALGSYFHAGGIDTGKELNLSSFSHSGQSFEATAADEILPYLAQFYLPMRILTPSGSVQVRPNQSRVSTRTRSASFSFRPLKRGQFIEIPFKSPAATELNLNLSPWVSTTQRDFKQPTHIDGSSETIKTDLDPENAMSKPPYWFYRSNSESLINNEKNRSDHIVREGSPRLQARKPSRVRCHVSPLQKKVSFSTKDSTVDPKTQQMHRAVLVPSGENYYNGYLATDFHKLSESLKYAVETKAGAVRTPSSPSSSDSTLNYSSSHYKPLIGDRSSYIRSVYPVRSRTPHLESTKNNLQPLLRFSPSDAILPRQGSDLSARGPINRPKYSNRSLDESYRLQQRQFILSKQQSSLDLLTKERSEMYAKQAKLKELLSK</sequence>
<keyword evidence="3" id="KW-1185">Reference proteome</keyword>